<sequence length="268" mass="30186">MTESTPASVPPLSACVIAYNEADRIGDCLRSLAFCDDIVVVDSGSTDATREIAESLGARVLVRTFDGFRSQKDFAVKQARHDWVLCLDADERVDDALRTAIEAARGKGFAHVAGYRFARMSWYFGRFLRHGTAYPDRVLRLFDRRRGGWRGDREIHEAVSVDGPVATLAGNLLHYPFRSLLQMLDKKQGYAAMMAEHEHAHGKRASLAKLLLSPGWRFFRSYVLRRGFLDGMPGLFEAFISANYVRQKSVMLWLLQHGQPVRTPRPPA</sequence>
<keyword evidence="4" id="KW-1185">Reference proteome</keyword>
<gene>
    <name evidence="3" type="ORF">J5837_04460</name>
</gene>
<dbReference type="CDD" id="cd02511">
    <property type="entry name" value="Beta4Glucosyltransferase"/>
    <property type="match status" value="1"/>
</dbReference>
<name>A0A941ASN6_9GAMM</name>
<dbReference type="PANTHER" id="PTHR43630">
    <property type="entry name" value="POLY-BETA-1,6-N-ACETYL-D-GLUCOSAMINE SYNTHASE"/>
    <property type="match status" value="1"/>
</dbReference>
<comment type="similarity">
    <text evidence="1">Belongs to the glycosyltransferase 2 family. WaaE/KdtX subfamily.</text>
</comment>
<dbReference type="SUPFAM" id="SSF53448">
    <property type="entry name" value="Nucleotide-diphospho-sugar transferases"/>
    <property type="match status" value="1"/>
</dbReference>
<accession>A0A941ASN6</accession>
<evidence type="ECO:0000259" key="2">
    <source>
        <dbReference type="Pfam" id="PF00535"/>
    </source>
</evidence>
<dbReference type="AlphaFoldDB" id="A0A941ASN6"/>
<dbReference type="InterPro" id="IPR001173">
    <property type="entry name" value="Glyco_trans_2-like"/>
</dbReference>
<comment type="caution">
    <text evidence="3">The sequence shown here is derived from an EMBL/GenBank/DDBJ whole genome shotgun (WGS) entry which is preliminary data.</text>
</comment>
<feature type="domain" description="Glycosyltransferase 2-like" evidence="2">
    <location>
        <begin position="13"/>
        <end position="119"/>
    </location>
</feature>
<evidence type="ECO:0000313" key="3">
    <source>
        <dbReference type="EMBL" id="MBP3983671.1"/>
    </source>
</evidence>
<dbReference type="RefSeq" id="WP_210535501.1">
    <property type="nucleotide sequence ID" value="NZ_JAGKTC010000001.1"/>
</dbReference>
<dbReference type="Pfam" id="PF00535">
    <property type="entry name" value="Glycos_transf_2"/>
    <property type="match status" value="1"/>
</dbReference>
<reference evidence="3" key="1">
    <citation type="journal article" date="2016" name="Int. J. Syst. Evol. Microbiol.">
        <title>Pseudoxanthomonas helianthi sp. nov., isolated from roots of Jerusalem artichoke (Helianthus tuberosus).</title>
        <authorList>
            <person name="Kittiwongwattana C."/>
            <person name="Thawai C."/>
        </authorList>
    </citation>
    <scope>NUCLEOTIDE SEQUENCE</scope>
    <source>
        <strain evidence="3">110414</strain>
    </source>
</reference>
<organism evidence="3 4">
    <name type="scientific">Pseudoxanthomonas helianthi</name>
    <dbReference type="NCBI Taxonomy" id="1453541"/>
    <lineage>
        <taxon>Bacteria</taxon>
        <taxon>Pseudomonadati</taxon>
        <taxon>Pseudomonadota</taxon>
        <taxon>Gammaproteobacteria</taxon>
        <taxon>Lysobacterales</taxon>
        <taxon>Lysobacteraceae</taxon>
        <taxon>Pseudoxanthomonas</taxon>
    </lineage>
</organism>
<dbReference type="PANTHER" id="PTHR43630:SF2">
    <property type="entry name" value="GLYCOSYLTRANSFERASE"/>
    <property type="match status" value="1"/>
</dbReference>
<evidence type="ECO:0000313" key="4">
    <source>
        <dbReference type="Proteomes" id="UP000673447"/>
    </source>
</evidence>
<reference evidence="3" key="2">
    <citation type="submission" date="2021-03" db="EMBL/GenBank/DDBJ databases">
        <authorList>
            <person name="Cao W."/>
        </authorList>
    </citation>
    <scope>NUCLEOTIDE SEQUENCE</scope>
    <source>
        <strain evidence="3">110414</strain>
    </source>
</reference>
<dbReference type="Proteomes" id="UP000673447">
    <property type="component" value="Unassembled WGS sequence"/>
</dbReference>
<dbReference type="Gene3D" id="3.90.550.10">
    <property type="entry name" value="Spore Coat Polysaccharide Biosynthesis Protein SpsA, Chain A"/>
    <property type="match status" value="1"/>
</dbReference>
<protein>
    <submittedName>
        <fullName evidence="3">Glycosyltransferase family 2 protein</fullName>
    </submittedName>
</protein>
<evidence type="ECO:0000256" key="1">
    <source>
        <dbReference type="ARBA" id="ARBA00038494"/>
    </source>
</evidence>
<dbReference type="EMBL" id="JAGKTC010000001">
    <property type="protein sequence ID" value="MBP3983671.1"/>
    <property type="molecule type" value="Genomic_DNA"/>
</dbReference>
<proteinExistence type="inferred from homology"/>
<dbReference type="InterPro" id="IPR029044">
    <property type="entry name" value="Nucleotide-diphossugar_trans"/>
</dbReference>